<dbReference type="EMBL" id="CP019602">
    <property type="protein sequence ID" value="ARU17532.1"/>
    <property type="molecule type" value="Genomic_DNA"/>
</dbReference>
<dbReference type="KEGG" id="cman:A9D14_13145"/>
<dbReference type="AlphaFoldDB" id="A0A1Z1FFJ0"/>
<protein>
    <submittedName>
        <fullName evidence="3">Autotransporter domain-containing protein</fullName>
    </submittedName>
</protein>
<dbReference type="STRING" id="450378.GCA_001661675_02641"/>
<evidence type="ECO:0000256" key="1">
    <source>
        <dbReference type="SAM" id="SignalP"/>
    </source>
</evidence>
<dbReference type="PROSITE" id="PS51208">
    <property type="entry name" value="AUTOTRANSPORTER"/>
    <property type="match status" value="1"/>
</dbReference>
<dbReference type="SMART" id="SM00869">
    <property type="entry name" value="Autotransporter"/>
    <property type="match status" value="1"/>
</dbReference>
<proteinExistence type="predicted"/>
<evidence type="ECO:0000259" key="2">
    <source>
        <dbReference type="PROSITE" id="PS51208"/>
    </source>
</evidence>
<sequence>MRNLLCSTAIVAIAISSTAASARDVTSAQTAPIATATANAGAPDAINITDKGSVTVSGGTAVTMNSNHKVTNGGKITITNANGSTGIAAAAGTSGDIVNSGTILLDEPYAPKDNDNDGDLDGPFALGGERHGIRTLGAHAGNVVNSGTITVEGNDSAGIALGGTLTGDLLHDGKTGVIGDNAVGIDAQAIDGKVRLAGTVAARGENSVGARFGGDIAGAMVVQGDISASGYRYTAAPSSTAKLDADDLLQGGSAISVEGDVANGIMLAIAPRDSDPDKANEDADGIEDAKEGSAKVTSFGKAAALSIGSASRDIAIGAVAGTASKFGLQVDGIVDGRGVYVGVDANGLSIGGQGHAVTIANGIGVAGAVGALSNGGNATAIRLGAGASTPVLQNSGSIEARGSSVGGTRAAAVLVEQGASLPALKNSGSIKAVAGAENGTAIAIRDTSGTLTLVENAGEIAATGAKAGTGRNIAIDLSAAAGNATVRQTQVAADHAAPVIKGDVLFAAGNDLLDLADGALTGDVSFGAGNDVLRLGGDAVHSGRVLFGSGSAEMSLSGKSFFTGSADFGGGTGVLSLADSAAFSGSLANSGNLAVAVAGGTLDIAKPASIASLSVGATGMLVATLDKTAGSGTAIDVAGNASFVQGSKLALRLADVATAEGSYEVLTAGSITGKDKITTVDALVPFLFKAEIDKDAPANVLTIDVARRTVTELGLNRSAAAAYDAVFAAMSQDEDVEGSFLAITNGDAFRQTVATMLPDHAGGVFEGIGQGERTLIRQLQDPVSPIIDDGAFMATLNLALWNSDKGLGDSGAYDLQGHGFSLTGEYDVGFGHVGATLASLWNQHTNGMASDVKNSSLEVAAHWRGNWGPVAGFVRGALGRSDIESERVFTGTSDGESVRRTIEGKWDGDFVSFAAGASAEGGWRYLFFRPQVMVDYVRLNEDGYGETGGDEALDLTVDSRKSDELGLSAGLVLGADLMGMGKRDSAWLRIETEGGWREVLDGELGETTARFEDGEDFTLQGETSTSGWYGRLRVMGGPGSVIMGGELSAEERFEELSIALRGNMRIVW</sequence>
<keyword evidence="4" id="KW-1185">Reference proteome</keyword>
<dbReference type="InterPro" id="IPR005546">
    <property type="entry name" value="Autotransporte_beta"/>
</dbReference>
<keyword evidence="1" id="KW-0732">Signal</keyword>
<gene>
    <name evidence="3" type="ORF">A9D14_13145</name>
</gene>
<organism evidence="3 4">
    <name type="scientific">Croceicoccus marinus</name>
    <dbReference type="NCBI Taxonomy" id="450378"/>
    <lineage>
        <taxon>Bacteria</taxon>
        <taxon>Pseudomonadati</taxon>
        <taxon>Pseudomonadota</taxon>
        <taxon>Alphaproteobacteria</taxon>
        <taxon>Sphingomonadales</taxon>
        <taxon>Erythrobacteraceae</taxon>
        <taxon>Croceicoccus</taxon>
    </lineage>
</organism>
<dbReference type="SUPFAM" id="SSF103515">
    <property type="entry name" value="Autotransporter"/>
    <property type="match status" value="1"/>
</dbReference>
<evidence type="ECO:0000313" key="3">
    <source>
        <dbReference type="EMBL" id="ARU17532.1"/>
    </source>
</evidence>
<feature type="chain" id="PRO_5011751669" evidence="1">
    <location>
        <begin position="23"/>
        <end position="1068"/>
    </location>
</feature>
<reference evidence="3 4" key="1">
    <citation type="submission" date="2017-01" db="EMBL/GenBank/DDBJ databases">
        <title>Complete genome sequence of esterase-producing bacterium Croceicoccus marinus E4A9.</title>
        <authorList>
            <person name="Wu Y.-H."/>
            <person name="Cheng H."/>
            <person name="Xu L."/>
            <person name="Huo Y.-Y."/>
            <person name="Wang C.-S."/>
            <person name="Xu X.-W."/>
        </authorList>
    </citation>
    <scope>NUCLEOTIDE SEQUENCE [LARGE SCALE GENOMIC DNA]</scope>
    <source>
        <strain evidence="3 4">E4A9</strain>
    </source>
</reference>
<dbReference type="InterPro" id="IPR036709">
    <property type="entry name" value="Autotransporte_beta_dom_sf"/>
</dbReference>
<name>A0A1Z1FFJ0_9SPHN</name>
<accession>A0A1Z1FFJ0</accession>
<dbReference type="Proteomes" id="UP000195807">
    <property type="component" value="Chromosome"/>
</dbReference>
<dbReference type="RefSeq" id="WP_066849184.1">
    <property type="nucleotide sequence ID" value="NZ_CP019602.1"/>
</dbReference>
<feature type="signal peptide" evidence="1">
    <location>
        <begin position="1"/>
        <end position="22"/>
    </location>
</feature>
<evidence type="ECO:0000313" key="4">
    <source>
        <dbReference type="Proteomes" id="UP000195807"/>
    </source>
</evidence>
<feature type="domain" description="Autotransporter" evidence="2">
    <location>
        <begin position="784"/>
        <end position="1068"/>
    </location>
</feature>